<dbReference type="RefSeq" id="WP_053908806.1">
    <property type="nucleotide sequence ID" value="NZ_CAWMUS010000025.1"/>
</dbReference>
<evidence type="ECO:0000313" key="2">
    <source>
        <dbReference type="Proteomes" id="UP000053226"/>
    </source>
</evidence>
<proteinExistence type="predicted"/>
<dbReference type="Proteomes" id="UP000053226">
    <property type="component" value="Unassembled WGS sequence"/>
</dbReference>
<protein>
    <submittedName>
        <fullName evidence="1">Uncharacterized protein</fullName>
    </submittedName>
</protein>
<accession>A0A0N1KH80</accession>
<gene>
    <name evidence="1" type="ORF">M992_2403</name>
</gene>
<comment type="caution">
    <text evidence="1">The sequence shown here is derived from an EMBL/GenBank/DDBJ whole genome shotgun (WGS) entry which is preliminary data.</text>
</comment>
<evidence type="ECO:0000313" key="1">
    <source>
        <dbReference type="EMBL" id="KPD02198.1"/>
    </source>
</evidence>
<dbReference type="AlphaFoldDB" id="A0A0N1KH80"/>
<dbReference type="OrthoDB" id="9011866at2"/>
<sequence length="153" mass="17431">MIFGDPFFFALQFDVVKPWCIQNDIWVNGVFTLYIEGEKLFDIVDVLELKTILGFYANSPVNKLCTNDMNIDAVKLYKNAENYFTGDGEYLIDGLFDMTCTAMEDNGIYLYFIKSSAADRLVWSKDNGSNVHETILPSGTISSVINQLHHYQL</sequence>
<dbReference type="InterPro" id="IPR028958">
    <property type="entry name" value="Imm42"/>
</dbReference>
<dbReference type="Pfam" id="PF15593">
    <property type="entry name" value="Imm42"/>
    <property type="match status" value="1"/>
</dbReference>
<reference evidence="1 2" key="1">
    <citation type="submission" date="2015-07" db="EMBL/GenBank/DDBJ databases">
        <title>ATOL: Assembling a taxonomically balanced genome-scale reconstruction of the evolutionary history of the Enterobacteriaceae.</title>
        <authorList>
            <person name="Plunkett G.III."/>
            <person name="Neeno-Eckwall E.C."/>
            <person name="Glasner J.D."/>
            <person name="Perna N.T."/>
        </authorList>
    </citation>
    <scope>NUCLEOTIDE SEQUENCE [LARGE SCALE GENOMIC DNA]</scope>
    <source>
        <strain evidence="1 2">ATCC 35017</strain>
    </source>
</reference>
<dbReference type="EMBL" id="LGAA01000025">
    <property type="protein sequence ID" value="KPD02198.1"/>
    <property type="molecule type" value="Genomic_DNA"/>
</dbReference>
<name>A0A0N1KH80_9GAMM</name>
<organism evidence="1 2">
    <name type="scientific">Moellerella wisconsensis ATCC 35017</name>
    <dbReference type="NCBI Taxonomy" id="1354267"/>
    <lineage>
        <taxon>Bacteria</taxon>
        <taxon>Pseudomonadati</taxon>
        <taxon>Pseudomonadota</taxon>
        <taxon>Gammaproteobacteria</taxon>
        <taxon>Enterobacterales</taxon>
        <taxon>Morganellaceae</taxon>
        <taxon>Moellerella</taxon>
    </lineage>
</organism>
<keyword evidence="2" id="KW-1185">Reference proteome</keyword>